<evidence type="ECO:0008006" key="3">
    <source>
        <dbReference type="Google" id="ProtNLM"/>
    </source>
</evidence>
<protein>
    <recommendedName>
        <fullName evidence="3">GNAT family N-acetyltransferase</fullName>
    </recommendedName>
</protein>
<keyword evidence="2" id="KW-1185">Reference proteome</keyword>
<comment type="caution">
    <text evidence="1">The sequence shown here is derived from an EMBL/GenBank/DDBJ whole genome shotgun (WGS) entry which is preliminary data.</text>
</comment>
<gene>
    <name evidence="1" type="ORF">GCM10025862_29070</name>
</gene>
<organism evidence="1 2">
    <name type="scientific">Arsenicicoccus piscis</name>
    <dbReference type="NCBI Taxonomy" id="673954"/>
    <lineage>
        <taxon>Bacteria</taxon>
        <taxon>Bacillati</taxon>
        <taxon>Actinomycetota</taxon>
        <taxon>Actinomycetes</taxon>
        <taxon>Micrococcales</taxon>
        <taxon>Intrasporangiaceae</taxon>
        <taxon>Arsenicicoccus</taxon>
    </lineage>
</organism>
<proteinExistence type="predicted"/>
<dbReference type="SUPFAM" id="SSF55729">
    <property type="entry name" value="Acyl-CoA N-acyltransferases (Nat)"/>
    <property type="match status" value="1"/>
</dbReference>
<evidence type="ECO:0000313" key="2">
    <source>
        <dbReference type="Proteomes" id="UP001157109"/>
    </source>
</evidence>
<dbReference type="InterPro" id="IPR016181">
    <property type="entry name" value="Acyl_CoA_acyltransferase"/>
</dbReference>
<dbReference type="RefSeq" id="WP_241441237.1">
    <property type="nucleotide sequence ID" value="NZ_BSUJ01000001.1"/>
</dbReference>
<evidence type="ECO:0000313" key="1">
    <source>
        <dbReference type="EMBL" id="GMA20886.1"/>
    </source>
</evidence>
<dbReference type="Gene3D" id="3.40.630.30">
    <property type="match status" value="1"/>
</dbReference>
<dbReference type="EMBL" id="BSUJ01000001">
    <property type="protein sequence ID" value="GMA20886.1"/>
    <property type="molecule type" value="Genomic_DNA"/>
</dbReference>
<name>A0ABQ6HR98_9MICO</name>
<sequence>MTDLSAVAVAAASDAWILSGPPGPEEIVTDDYKLVRLPYGAPDLAQLLWLRAGRPTDEVPDEVVHRARLFEDPTLLVYSKLSSPPDLDEALQRRGAELVDTCDVLAMALGRQEERKDIHPLTGVEFAWRTTPDIALSIARIMVEAFGGALPEGPELEEAMAQRARDGQEALDAGRGGVLLATLDGVPVGTAGLEIVHGVARFGGGSVREPYRGRGI</sequence>
<accession>A0ABQ6HR98</accession>
<reference evidence="2" key="1">
    <citation type="journal article" date="2019" name="Int. J. Syst. Evol. Microbiol.">
        <title>The Global Catalogue of Microorganisms (GCM) 10K type strain sequencing project: providing services to taxonomists for standard genome sequencing and annotation.</title>
        <authorList>
            <consortium name="The Broad Institute Genomics Platform"/>
            <consortium name="The Broad Institute Genome Sequencing Center for Infectious Disease"/>
            <person name="Wu L."/>
            <person name="Ma J."/>
        </authorList>
    </citation>
    <scope>NUCLEOTIDE SEQUENCE [LARGE SCALE GENOMIC DNA]</scope>
    <source>
        <strain evidence="2">NBRC 105830</strain>
    </source>
</reference>
<dbReference type="Proteomes" id="UP001157109">
    <property type="component" value="Unassembled WGS sequence"/>
</dbReference>